<proteinExistence type="predicted"/>
<dbReference type="InterPro" id="IPR052918">
    <property type="entry name" value="Motility_Chemotaxis_Reg"/>
</dbReference>
<dbReference type="SUPFAM" id="SSF101898">
    <property type="entry name" value="NHL repeat"/>
    <property type="match status" value="1"/>
</dbReference>
<dbReference type="OrthoDB" id="344059at2"/>
<evidence type="ECO:0000313" key="4">
    <source>
        <dbReference type="Proteomes" id="UP000231990"/>
    </source>
</evidence>
<dbReference type="PANTHER" id="PTHR35580">
    <property type="entry name" value="CELL SURFACE GLYCOPROTEIN (S-LAYER PROTEIN)-LIKE PROTEIN"/>
    <property type="match status" value="1"/>
</dbReference>
<dbReference type="Proteomes" id="UP000231962">
    <property type="component" value="Unassembled WGS sequence"/>
</dbReference>
<evidence type="ECO:0000313" key="2">
    <source>
        <dbReference type="EMBL" id="PJZ72217.1"/>
    </source>
</evidence>
<organism evidence="2 4">
    <name type="scientific">Leptospira perolatii</name>
    <dbReference type="NCBI Taxonomy" id="2023191"/>
    <lineage>
        <taxon>Bacteria</taxon>
        <taxon>Pseudomonadati</taxon>
        <taxon>Spirochaetota</taxon>
        <taxon>Spirochaetia</taxon>
        <taxon>Leptospirales</taxon>
        <taxon>Leptospiraceae</taxon>
        <taxon>Leptospira</taxon>
    </lineage>
</organism>
<protein>
    <recommendedName>
        <fullName evidence="5">Beta-propeller repeat protein</fullName>
    </recommendedName>
</protein>
<evidence type="ECO:0000313" key="1">
    <source>
        <dbReference type="EMBL" id="PJZ68886.1"/>
    </source>
</evidence>
<dbReference type="Proteomes" id="UP000231990">
    <property type="component" value="Unassembled WGS sequence"/>
</dbReference>
<dbReference type="AlphaFoldDB" id="A0A2M9ZJH3"/>
<accession>A0A2M9ZJH3</accession>
<dbReference type="Pfam" id="PF06739">
    <property type="entry name" value="SBBP"/>
    <property type="match status" value="6"/>
</dbReference>
<evidence type="ECO:0000313" key="3">
    <source>
        <dbReference type="Proteomes" id="UP000231962"/>
    </source>
</evidence>
<gene>
    <name evidence="1" type="ORF">CH360_14240</name>
    <name evidence="2" type="ORF">CH373_15780</name>
</gene>
<comment type="caution">
    <text evidence="2">The sequence shown here is derived from an EMBL/GenBank/DDBJ whole genome shotgun (WGS) entry which is preliminary data.</text>
</comment>
<reference evidence="3 4" key="1">
    <citation type="submission" date="2017-07" db="EMBL/GenBank/DDBJ databases">
        <title>Leptospira spp. isolated from tropical soils.</title>
        <authorList>
            <person name="Thibeaux R."/>
            <person name="Iraola G."/>
            <person name="Ferres I."/>
            <person name="Bierque E."/>
            <person name="Girault D."/>
            <person name="Soupe-Gilbert M.-E."/>
            <person name="Picardeau M."/>
            <person name="Goarant C."/>
        </authorList>
    </citation>
    <scope>NUCLEOTIDE SEQUENCE [LARGE SCALE GENOMIC DNA]</scope>
    <source>
        <strain evidence="2 4">FH1-B-B1</strain>
        <strain evidence="1 3">FH1-B-C1</strain>
    </source>
</reference>
<dbReference type="PANTHER" id="PTHR35580:SF1">
    <property type="entry name" value="PHYTASE-LIKE DOMAIN-CONTAINING PROTEIN"/>
    <property type="match status" value="1"/>
</dbReference>
<evidence type="ECO:0008006" key="5">
    <source>
        <dbReference type="Google" id="ProtNLM"/>
    </source>
</evidence>
<name>A0A2M9ZJH3_9LEPT</name>
<dbReference type="EMBL" id="NPDZ01000012">
    <property type="protein sequence ID" value="PJZ72217.1"/>
    <property type="molecule type" value="Genomic_DNA"/>
</dbReference>
<dbReference type="InterPro" id="IPR010620">
    <property type="entry name" value="SBBP_repeat"/>
</dbReference>
<keyword evidence="3" id="KW-1185">Reference proteome</keyword>
<sequence length="422" mass="43976">MDASCSASNLLLTLQPPGNLGNKQWDKLFGVSGGITAAVGIKADLSGNTYTTGFTNGNLDGITLSGSQDLLITKYDSIGNKVWTRLLGASGVQTSPNSITQDSQGNLYSAGSVTGNLDGQTLTGNQDLFVTKYDTSGNKQWTRLLGYAGSITVSYGITSDSMGNIYATGSTNGDIDGQIHTGALDLFLIKYDNLGNRKWTRLLGVAGANTTVAAAATDTQGNIYVTGLTTGNLDGQTLKGSSDLFVVKYDSSGVKQWTRLLGAGTASGRGIASDPSGFVYVSGNTSTSVDGETVTGYQDLVIVKYDSLGNKHWTRLLGAVSTNTYTLGLCSDPFGYLYATGYTDGKLGGESLTGSTDLFVTKYNGSGDRQWVRLLGAAGSTANSYGITSDNLGNIFISGFTTGNLDGLSLVGTQDGFIVKYQ</sequence>
<dbReference type="EMBL" id="NPDY01000015">
    <property type="protein sequence ID" value="PJZ68886.1"/>
    <property type="molecule type" value="Genomic_DNA"/>
</dbReference>